<evidence type="ECO:0000313" key="3">
    <source>
        <dbReference type="Proteomes" id="UP001141806"/>
    </source>
</evidence>
<accession>A0A9Q0H5U7</accession>
<evidence type="ECO:0000256" key="1">
    <source>
        <dbReference type="SAM" id="MobiDB-lite"/>
    </source>
</evidence>
<feature type="compositionally biased region" description="Polar residues" evidence="1">
    <location>
        <begin position="7"/>
        <end position="17"/>
    </location>
</feature>
<dbReference type="NCBIfam" id="TIGR01571">
    <property type="entry name" value="A_thal_Cys_rich"/>
    <property type="match status" value="1"/>
</dbReference>
<sequence>MSPFGKSDNQQFTPDSSATAPPLLPYGAAPATGIPVSSANQTYSSTTPTVPAPPRPQAPVPWSTGLCGCFDDCHSCCMTCCCPCITFGQISEIIDRGSSTCGSNGVLYALIMCFTGCPFFYSCSYRSKLRAQYNLEESPCGDCLVHCCCEACAICQEYRELKNHGFDMSLGWHGNVEKQNRGIAMPPMQQGMTR</sequence>
<dbReference type="OrthoDB" id="1045822at2759"/>
<dbReference type="EMBL" id="JAMYWD010000009">
    <property type="protein sequence ID" value="KAJ4960103.1"/>
    <property type="molecule type" value="Genomic_DNA"/>
</dbReference>
<keyword evidence="3" id="KW-1185">Reference proteome</keyword>
<reference evidence="2" key="1">
    <citation type="journal article" date="2023" name="Plant J.">
        <title>The genome of the king protea, Protea cynaroides.</title>
        <authorList>
            <person name="Chang J."/>
            <person name="Duong T.A."/>
            <person name="Schoeman C."/>
            <person name="Ma X."/>
            <person name="Roodt D."/>
            <person name="Barker N."/>
            <person name="Li Z."/>
            <person name="Van de Peer Y."/>
            <person name="Mizrachi E."/>
        </authorList>
    </citation>
    <scope>NUCLEOTIDE SEQUENCE</scope>
    <source>
        <tissue evidence="2">Young leaves</tissue>
    </source>
</reference>
<organism evidence="2 3">
    <name type="scientific">Protea cynaroides</name>
    <dbReference type="NCBI Taxonomy" id="273540"/>
    <lineage>
        <taxon>Eukaryota</taxon>
        <taxon>Viridiplantae</taxon>
        <taxon>Streptophyta</taxon>
        <taxon>Embryophyta</taxon>
        <taxon>Tracheophyta</taxon>
        <taxon>Spermatophyta</taxon>
        <taxon>Magnoliopsida</taxon>
        <taxon>Proteales</taxon>
        <taxon>Proteaceae</taxon>
        <taxon>Protea</taxon>
    </lineage>
</organism>
<evidence type="ECO:0000313" key="2">
    <source>
        <dbReference type="EMBL" id="KAJ4960103.1"/>
    </source>
</evidence>
<dbReference type="InterPro" id="IPR006461">
    <property type="entry name" value="PLAC_motif_containing"/>
</dbReference>
<comment type="caution">
    <text evidence="2">The sequence shown here is derived from an EMBL/GenBank/DDBJ whole genome shotgun (WGS) entry which is preliminary data.</text>
</comment>
<dbReference type="AlphaFoldDB" id="A0A9Q0H5U7"/>
<name>A0A9Q0H5U7_9MAGN</name>
<gene>
    <name evidence="2" type="ORF">NE237_020013</name>
</gene>
<proteinExistence type="predicted"/>
<protein>
    <submittedName>
        <fullName evidence="2">Uncharacterized protein</fullName>
    </submittedName>
</protein>
<feature type="region of interest" description="Disordered" evidence="1">
    <location>
        <begin position="1"/>
        <end position="22"/>
    </location>
</feature>
<dbReference type="Pfam" id="PF04749">
    <property type="entry name" value="PLAC8"/>
    <property type="match status" value="1"/>
</dbReference>
<dbReference type="Proteomes" id="UP001141806">
    <property type="component" value="Unassembled WGS sequence"/>
</dbReference>
<dbReference type="PANTHER" id="PTHR15907">
    <property type="entry name" value="DUF614 FAMILY PROTEIN-RELATED"/>
    <property type="match status" value="1"/>
</dbReference>